<sequence>MTTSSRGQRWSSLFVTLLSALVLVLIAAVTSVVALAVNEASSGEKRWPWGLHVIQDYPFPALLVLTILFAALSVMAMSVKRAPTATPPPDVAAVLPAPEDRSLPGGTGLVDAPVGELPLVVRGRDGLVGDLLAPPTAGSSRVRVVAGMGGRGKTTVALAAAREARTAGWRVWWVSAADQSTLVAGMSAVAREAGAAEKEVTGADSDLALAGLVWRCLERISGQWLLVIDNADEPALLAPGGTSVAGGTGWLRSVERGIVLVTSRVTDRGTWGQRAAWFPLRDLDEQPAALMLLDRMARSDEPELVPAATEVVNRLQRLPLAVHLAGSYLGSGMAEVGLEGYLGLLERRSVSLLNQGAPGWGEQDPRRLVMSTWEISLDALEKQGRTRARILLRVLSYLAAGSVIPVSMVDAAVLSELGLLAEGEEGRAELSGGLAGLRAVGLLESAPTGVGDGGDGFVVHPLVAEVSRWWADRDGQRTALTEAAARLVIAAARPLGPTNPEQRAAWQVLAPHARMVLDVAIDIGTDVVSAVVGVNNGLSYHLFARGFYLTAIDHGEQVSAKASSLLGEEHPNALASRNNLAALYQAAGRLTEAIPLYETTLSARERTLGNEHLDTLTSRNNLAGAYQTAGRLTEAIPLYETTLTARERTLGNEHPGTLTSRNNLASAYQTAGRLTEAIPLYETTLTARERTLGNE</sequence>
<protein>
    <submittedName>
        <fullName evidence="2">Tetratricopeptide repeat protein</fullName>
    </submittedName>
</protein>
<dbReference type="RefSeq" id="WP_377515965.1">
    <property type="nucleotide sequence ID" value="NZ_JBHSQS010000034.1"/>
</dbReference>
<dbReference type="InterPro" id="IPR019734">
    <property type="entry name" value="TPR_rpt"/>
</dbReference>
<keyword evidence="1" id="KW-1133">Transmembrane helix</keyword>
<comment type="caution">
    <text evidence="2">The sequence shown here is derived from an EMBL/GenBank/DDBJ whole genome shotgun (WGS) entry which is preliminary data.</text>
</comment>
<evidence type="ECO:0000256" key="1">
    <source>
        <dbReference type="SAM" id="Phobius"/>
    </source>
</evidence>
<dbReference type="InterPro" id="IPR027417">
    <property type="entry name" value="P-loop_NTPase"/>
</dbReference>
<dbReference type="PANTHER" id="PTHR46082:SF6">
    <property type="entry name" value="AAA+ ATPASE DOMAIN-CONTAINING PROTEIN-RELATED"/>
    <property type="match status" value="1"/>
</dbReference>
<dbReference type="PRINTS" id="PR00381">
    <property type="entry name" value="KINESINLIGHT"/>
</dbReference>
<organism evidence="2 3">
    <name type="scientific">Micromonospora vulcania</name>
    <dbReference type="NCBI Taxonomy" id="1441873"/>
    <lineage>
        <taxon>Bacteria</taxon>
        <taxon>Bacillati</taxon>
        <taxon>Actinomycetota</taxon>
        <taxon>Actinomycetes</taxon>
        <taxon>Micromonosporales</taxon>
        <taxon>Micromonosporaceae</taxon>
        <taxon>Micromonospora</taxon>
    </lineage>
</organism>
<dbReference type="Gene3D" id="1.25.40.10">
    <property type="entry name" value="Tetratricopeptide repeat domain"/>
    <property type="match status" value="1"/>
</dbReference>
<dbReference type="InterPro" id="IPR011990">
    <property type="entry name" value="TPR-like_helical_dom_sf"/>
</dbReference>
<evidence type="ECO:0000313" key="3">
    <source>
        <dbReference type="Proteomes" id="UP001596226"/>
    </source>
</evidence>
<dbReference type="PANTHER" id="PTHR46082">
    <property type="entry name" value="ATP/GTP-BINDING PROTEIN-RELATED"/>
    <property type="match status" value="1"/>
</dbReference>
<accession>A0ABW1HDJ9</accession>
<dbReference type="SUPFAM" id="SSF48452">
    <property type="entry name" value="TPR-like"/>
    <property type="match status" value="1"/>
</dbReference>
<dbReference type="SMART" id="SM00028">
    <property type="entry name" value="TPR"/>
    <property type="match status" value="3"/>
</dbReference>
<evidence type="ECO:0000313" key="2">
    <source>
        <dbReference type="EMBL" id="MFC5927554.1"/>
    </source>
</evidence>
<keyword evidence="1" id="KW-0472">Membrane</keyword>
<feature type="transmembrane region" description="Helical" evidence="1">
    <location>
        <begin position="12"/>
        <end position="37"/>
    </location>
</feature>
<dbReference type="SUPFAM" id="SSF52540">
    <property type="entry name" value="P-loop containing nucleoside triphosphate hydrolases"/>
    <property type="match status" value="1"/>
</dbReference>
<reference evidence="3" key="1">
    <citation type="journal article" date="2019" name="Int. J. Syst. Evol. Microbiol.">
        <title>The Global Catalogue of Microorganisms (GCM) 10K type strain sequencing project: providing services to taxonomists for standard genome sequencing and annotation.</title>
        <authorList>
            <consortium name="The Broad Institute Genomics Platform"/>
            <consortium name="The Broad Institute Genome Sequencing Center for Infectious Disease"/>
            <person name="Wu L."/>
            <person name="Ma J."/>
        </authorList>
    </citation>
    <scope>NUCLEOTIDE SEQUENCE [LARGE SCALE GENOMIC DNA]</scope>
    <source>
        <strain evidence="3">CGMCC 4.7144</strain>
    </source>
</reference>
<dbReference type="Gene3D" id="3.40.50.300">
    <property type="entry name" value="P-loop containing nucleotide triphosphate hydrolases"/>
    <property type="match status" value="1"/>
</dbReference>
<dbReference type="InterPro" id="IPR053137">
    <property type="entry name" value="NLR-like"/>
</dbReference>
<feature type="transmembrane region" description="Helical" evidence="1">
    <location>
        <begin position="57"/>
        <end position="79"/>
    </location>
</feature>
<keyword evidence="3" id="KW-1185">Reference proteome</keyword>
<dbReference type="Proteomes" id="UP001596226">
    <property type="component" value="Unassembled WGS sequence"/>
</dbReference>
<keyword evidence="1" id="KW-0812">Transmembrane</keyword>
<dbReference type="EMBL" id="JBHSQS010000034">
    <property type="protein sequence ID" value="MFC5927554.1"/>
    <property type="molecule type" value="Genomic_DNA"/>
</dbReference>
<dbReference type="Pfam" id="PF13424">
    <property type="entry name" value="TPR_12"/>
    <property type="match status" value="2"/>
</dbReference>
<name>A0ABW1HDJ9_9ACTN</name>
<proteinExistence type="predicted"/>
<feature type="non-terminal residue" evidence="2">
    <location>
        <position position="695"/>
    </location>
</feature>
<gene>
    <name evidence="2" type="ORF">ACFQGL_29855</name>
</gene>